<feature type="compositionally biased region" description="Basic and acidic residues" evidence="2">
    <location>
        <begin position="1"/>
        <end position="10"/>
    </location>
</feature>
<dbReference type="AlphaFoldDB" id="A0A1I4PGW6"/>
<dbReference type="OrthoDB" id="9898924at2"/>
<accession>A0A1I4PGW6</accession>
<name>A0A1I4PGW6_9FIRM</name>
<dbReference type="EMBL" id="FOTS01000063">
    <property type="protein sequence ID" value="SFM26825.1"/>
    <property type="molecule type" value="Genomic_DNA"/>
</dbReference>
<evidence type="ECO:0000313" key="3">
    <source>
        <dbReference type="EMBL" id="SFM26825.1"/>
    </source>
</evidence>
<dbReference type="STRING" id="1123291.SAMN04490355_106321"/>
<reference evidence="4" key="1">
    <citation type="submission" date="2016-10" db="EMBL/GenBank/DDBJ databases">
        <authorList>
            <person name="Varghese N."/>
            <person name="Submissions S."/>
        </authorList>
    </citation>
    <scope>NUCLEOTIDE SEQUENCE [LARGE SCALE GENOMIC DNA]</scope>
    <source>
        <strain evidence="4">DSM 13327</strain>
    </source>
</reference>
<evidence type="ECO:0000256" key="1">
    <source>
        <dbReference type="SAM" id="Coils"/>
    </source>
</evidence>
<evidence type="ECO:0000313" key="4">
    <source>
        <dbReference type="Proteomes" id="UP000199520"/>
    </source>
</evidence>
<organism evidence="3 4">
    <name type="scientific">Pelosinus propionicus DSM 13327</name>
    <dbReference type="NCBI Taxonomy" id="1123291"/>
    <lineage>
        <taxon>Bacteria</taxon>
        <taxon>Bacillati</taxon>
        <taxon>Bacillota</taxon>
        <taxon>Negativicutes</taxon>
        <taxon>Selenomonadales</taxon>
        <taxon>Sporomusaceae</taxon>
        <taxon>Pelosinus</taxon>
    </lineage>
</organism>
<evidence type="ECO:0008006" key="5">
    <source>
        <dbReference type="Google" id="ProtNLM"/>
    </source>
</evidence>
<dbReference type="Proteomes" id="UP000199520">
    <property type="component" value="Unassembled WGS sequence"/>
</dbReference>
<dbReference type="RefSeq" id="WP_090943292.1">
    <property type="nucleotide sequence ID" value="NZ_FOTS01000063.1"/>
</dbReference>
<keyword evidence="1" id="KW-0175">Coiled coil</keyword>
<gene>
    <name evidence="3" type="ORF">SAMN04490355_106321</name>
</gene>
<keyword evidence="4" id="KW-1185">Reference proteome</keyword>
<proteinExistence type="predicted"/>
<feature type="coiled-coil region" evidence="1">
    <location>
        <begin position="90"/>
        <end position="117"/>
    </location>
</feature>
<evidence type="ECO:0000256" key="2">
    <source>
        <dbReference type="SAM" id="MobiDB-lite"/>
    </source>
</evidence>
<feature type="region of interest" description="Disordered" evidence="2">
    <location>
        <begin position="1"/>
        <end position="22"/>
    </location>
</feature>
<sequence>MKEKTGDIRGKNGTKNLNKYRQKEMLQRKKDLKKILKKFEESNAPLVIADVAVWSGISLSTLGRSPYKEMIREHLEQEKVRLSPKGKREISLLLKENQQLKQDLAFEKEKNKRLEKEFIFIKELMLR</sequence>
<protein>
    <recommendedName>
        <fullName evidence="5">Transposase</fullName>
    </recommendedName>
</protein>